<protein>
    <submittedName>
        <fullName evidence="1">Uncharacterized protein</fullName>
    </submittedName>
</protein>
<organism evidence="1 2">
    <name type="scientific">Luteolibacter yonseiensis</name>
    <dbReference type="NCBI Taxonomy" id="1144680"/>
    <lineage>
        <taxon>Bacteria</taxon>
        <taxon>Pseudomonadati</taxon>
        <taxon>Verrucomicrobiota</taxon>
        <taxon>Verrucomicrobiia</taxon>
        <taxon>Verrucomicrobiales</taxon>
        <taxon>Verrucomicrobiaceae</taxon>
        <taxon>Luteolibacter</taxon>
    </lineage>
</organism>
<dbReference type="Proteomes" id="UP000600139">
    <property type="component" value="Unassembled WGS sequence"/>
</dbReference>
<dbReference type="RefSeq" id="WP_200350415.1">
    <property type="nucleotide sequence ID" value="NZ_BAABHZ010000012.1"/>
</dbReference>
<evidence type="ECO:0000313" key="2">
    <source>
        <dbReference type="Proteomes" id="UP000600139"/>
    </source>
</evidence>
<evidence type="ECO:0000313" key="1">
    <source>
        <dbReference type="EMBL" id="MBK1815455.1"/>
    </source>
</evidence>
<comment type="caution">
    <text evidence="1">The sequence shown here is derived from an EMBL/GenBank/DDBJ whole genome shotgun (WGS) entry which is preliminary data.</text>
</comment>
<dbReference type="AlphaFoldDB" id="A0A934R560"/>
<gene>
    <name evidence="1" type="ORF">JIN84_07510</name>
</gene>
<dbReference type="EMBL" id="JAENIK010000008">
    <property type="protein sequence ID" value="MBK1815455.1"/>
    <property type="molecule type" value="Genomic_DNA"/>
</dbReference>
<reference evidence="1" key="1">
    <citation type="submission" date="2021-01" db="EMBL/GenBank/DDBJ databases">
        <title>Modified the classification status of verrucomicrobia.</title>
        <authorList>
            <person name="Feng X."/>
        </authorList>
    </citation>
    <scope>NUCLEOTIDE SEQUENCE</scope>
    <source>
        <strain evidence="1">JCM 18052</strain>
    </source>
</reference>
<proteinExistence type="predicted"/>
<name>A0A934R560_9BACT</name>
<keyword evidence="2" id="KW-1185">Reference proteome</keyword>
<accession>A0A934R560</accession>
<sequence>MVSLLGVLSTALSAGEFSPPAEGPVAFRRDRMPLDVETMADVAEKLATLADGLDPQTARERRGAAQMLALSLALDPGNSAARGLIEDFTAGKHKRDADDGKMEKSRASLWQVIGWLDTPEAGPQGQSLAACLKDVLVISDPKDPRGESLREAGERGKWAGWIPPLAKYETVVAAAGDTPVEPVPAEVRLEKATVKTMLFSAVNTGRMPQTVPFVASVSMTSERTDNDAPFFVHVGSQAGAMPTGDLIKLLEKQHGKLPAGIRVTIGVEGSQILPPAKNTPAINAAAAVLASAAVTGNEPDATIIGTLDEAGNFLVPPDLWSQLRSLGKGSGGRLILPAGAADTLPSLLAMEQPQFFFDYEVLLAVNFKDVLELSVKNPEGPLASATNKFRELREKSTTLPVGQYVGNPFVRRRLLETAQEVPNHYSARMLALQGSGNRPVFLPRKLLIHELRRAIEPMEWITKRTSPGYTDEEIPRIAPTYETCRSAVDGLFRYTEKSDRDLLTLVQELVAKLRPLDRATTKARDYYDTVSPMQAAQTAIMTTYAQVSLQLALDGTR</sequence>